<evidence type="ECO:0000313" key="1">
    <source>
        <dbReference type="EMBL" id="OWK96976.1"/>
    </source>
</evidence>
<reference evidence="1 2" key="1">
    <citation type="submission" date="2014-01" db="EMBL/GenBank/DDBJ databases">
        <authorList>
            <consortium name="Genome Consortium for Active Teaching"/>
            <person name="Sontag T.C."/>
            <person name="Newman J.D."/>
        </authorList>
    </citation>
    <scope>NUCLEOTIDE SEQUENCE [LARGE SCALE GENOMIC DNA]</scope>
    <source>
        <strain evidence="1 2">DSM 19056</strain>
    </source>
</reference>
<dbReference type="Proteomes" id="UP000197587">
    <property type="component" value="Unassembled WGS sequence"/>
</dbReference>
<sequence>MYRIANDISKLKNNPSNYLGERNLYELARYIDRINVAHSFEDNILFSKYCQLYFSEKVDI</sequence>
<evidence type="ECO:0000313" key="2">
    <source>
        <dbReference type="Proteomes" id="UP000197587"/>
    </source>
</evidence>
<organism evidence="1 2">
    <name type="scientific">Kaistella haifensis DSM 19056</name>
    <dbReference type="NCBI Taxonomy" id="1450526"/>
    <lineage>
        <taxon>Bacteria</taxon>
        <taxon>Pseudomonadati</taxon>
        <taxon>Bacteroidota</taxon>
        <taxon>Flavobacteriia</taxon>
        <taxon>Flavobacteriales</taxon>
        <taxon>Weeksellaceae</taxon>
        <taxon>Chryseobacterium group</taxon>
        <taxon>Kaistella</taxon>
    </lineage>
</organism>
<accession>A0A246B769</accession>
<protein>
    <submittedName>
        <fullName evidence="1">Uncharacterized protein</fullName>
    </submittedName>
</protein>
<feature type="non-terminal residue" evidence="1">
    <location>
        <position position="60"/>
    </location>
</feature>
<gene>
    <name evidence="1" type="ORF">AP75_13640</name>
</gene>
<dbReference type="EMBL" id="JASZ02000062">
    <property type="protein sequence ID" value="OWK96976.1"/>
    <property type="molecule type" value="Genomic_DNA"/>
</dbReference>
<comment type="caution">
    <text evidence="1">The sequence shown here is derived from an EMBL/GenBank/DDBJ whole genome shotgun (WGS) entry which is preliminary data.</text>
</comment>
<name>A0A246B769_9FLAO</name>
<dbReference type="AlphaFoldDB" id="A0A246B769"/>
<keyword evidence="2" id="KW-1185">Reference proteome</keyword>
<reference evidence="1 2" key="2">
    <citation type="submission" date="2017-05" db="EMBL/GenBank/DDBJ databases">
        <title>Genome of Chryseobacterium haifense.</title>
        <authorList>
            <person name="Newman J.D."/>
        </authorList>
    </citation>
    <scope>NUCLEOTIDE SEQUENCE [LARGE SCALE GENOMIC DNA]</scope>
    <source>
        <strain evidence="1 2">DSM 19056</strain>
    </source>
</reference>
<dbReference type="RefSeq" id="WP_221404551.1">
    <property type="nucleotide sequence ID" value="NZ_JASZ02000062.1"/>
</dbReference>
<proteinExistence type="predicted"/>